<dbReference type="Proteomes" id="UP000256869">
    <property type="component" value="Unassembled WGS sequence"/>
</dbReference>
<dbReference type="PANTHER" id="PTHR12110">
    <property type="entry name" value="HYDROXYPYRUVATE ISOMERASE"/>
    <property type="match status" value="1"/>
</dbReference>
<dbReference type="SUPFAM" id="SSF51658">
    <property type="entry name" value="Xylose isomerase-like"/>
    <property type="match status" value="1"/>
</dbReference>
<dbReference type="AlphaFoldDB" id="A0A3D9IT18"/>
<dbReference type="InterPro" id="IPR036237">
    <property type="entry name" value="Xyl_isomerase-like_sf"/>
</dbReference>
<dbReference type="GO" id="GO:0016853">
    <property type="term" value="F:isomerase activity"/>
    <property type="evidence" value="ECO:0007669"/>
    <property type="project" value="UniProtKB-KW"/>
</dbReference>
<dbReference type="InterPro" id="IPR050312">
    <property type="entry name" value="IolE/XylAMocC-like"/>
</dbReference>
<evidence type="ECO:0000259" key="1">
    <source>
        <dbReference type="Pfam" id="PF01261"/>
    </source>
</evidence>
<reference evidence="2 3" key="1">
    <citation type="submission" date="2018-07" db="EMBL/GenBank/DDBJ databases">
        <title>Genomic Encyclopedia of Type Strains, Phase III (KMG-III): the genomes of soil and plant-associated and newly described type strains.</title>
        <authorList>
            <person name="Whitman W."/>
        </authorList>
    </citation>
    <scope>NUCLEOTIDE SEQUENCE [LARGE SCALE GENOMIC DNA]</scope>
    <source>
        <strain evidence="2 3">CECT 8236</strain>
    </source>
</reference>
<dbReference type="PANTHER" id="PTHR12110:SF21">
    <property type="entry name" value="XYLOSE ISOMERASE-LIKE TIM BARREL DOMAIN-CONTAINING PROTEIN"/>
    <property type="match status" value="1"/>
</dbReference>
<dbReference type="Pfam" id="PF01261">
    <property type="entry name" value="AP_endonuc_2"/>
    <property type="match status" value="1"/>
</dbReference>
<accession>A0A3D9IT18</accession>
<name>A0A3D9IT18_9BACL</name>
<keyword evidence="2" id="KW-0413">Isomerase</keyword>
<organism evidence="2 3">
    <name type="scientific">Cohnella lupini</name>
    <dbReference type="NCBI Taxonomy" id="1294267"/>
    <lineage>
        <taxon>Bacteria</taxon>
        <taxon>Bacillati</taxon>
        <taxon>Bacillota</taxon>
        <taxon>Bacilli</taxon>
        <taxon>Bacillales</taxon>
        <taxon>Paenibacillaceae</taxon>
        <taxon>Cohnella</taxon>
    </lineage>
</organism>
<comment type="caution">
    <text evidence="2">The sequence shown here is derived from an EMBL/GenBank/DDBJ whole genome shotgun (WGS) entry which is preliminary data.</text>
</comment>
<evidence type="ECO:0000313" key="3">
    <source>
        <dbReference type="Proteomes" id="UP000256869"/>
    </source>
</evidence>
<dbReference type="InterPro" id="IPR013022">
    <property type="entry name" value="Xyl_isomerase-like_TIM-brl"/>
</dbReference>
<protein>
    <submittedName>
        <fullName evidence="2">Sugar phosphate isomerase/epimerase</fullName>
    </submittedName>
</protein>
<dbReference type="Gene3D" id="3.20.20.150">
    <property type="entry name" value="Divalent-metal-dependent TIM barrel enzymes"/>
    <property type="match status" value="1"/>
</dbReference>
<keyword evidence="3" id="KW-1185">Reference proteome</keyword>
<proteinExistence type="predicted"/>
<evidence type="ECO:0000313" key="2">
    <source>
        <dbReference type="EMBL" id="RED64910.1"/>
    </source>
</evidence>
<gene>
    <name evidence="2" type="ORF">DFP95_102331</name>
</gene>
<dbReference type="EMBL" id="QRDY01000002">
    <property type="protein sequence ID" value="RED64910.1"/>
    <property type="molecule type" value="Genomic_DNA"/>
</dbReference>
<sequence>MLVQAYRESAISNDIVISEVGAWSNPISPDSVVRQAALEHCIRQLRLADEIGARCCVNIAGSLGEQWDGQHPDNFSDGTFDLIVDTVRDIIDTVKPRETFFALETMPWVFPDSADSYLALIKAIDRKAFAVHLDPVNMISSPRVYYRNGEMIREFFAKLGPYIKNCHAKDIRLSGKLTVHLDEVLPGTGALDYEMFLRELDKLDPDTPLMIEHLSSEEEYAAAAAYIRGVAVDIGVKL</sequence>
<feature type="domain" description="Xylose isomerase-like TIM barrel" evidence="1">
    <location>
        <begin position="6"/>
        <end position="228"/>
    </location>
</feature>